<keyword evidence="2" id="KW-1185">Reference proteome</keyword>
<proteinExistence type="predicted"/>
<accession>A0ACC0VEB0</accession>
<dbReference type="Proteomes" id="UP001163324">
    <property type="component" value="Chromosome 1"/>
</dbReference>
<protein>
    <submittedName>
        <fullName evidence="1">Uncharacterized protein</fullName>
    </submittedName>
</protein>
<gene>
    <name evidence="1" type="ORF">N3K66_000332</name>
</gene>
<sequence length="424" mass="46141">MPSSLPLVASALIGLVAAQHVGDTPEVHPKLTTYECTLDGGCVEQNTAIVIDALSHPVYQVDAPSFGCGDWGNAPNETACPDLETCQKNCVMQGIEDYSKYGVTTEGSVLRLDMLADDGSSLSPRVYLLREDEQEYQMLQLTGKEFTFDVDVSKLPCGMNGALYLSEMIADGSKSDINEAGAYYGTGYCDAQCYTTPFIGGEPNIEGYGSCCNEMDIWEANARAAHLAPHPCNFPGLLECEGEECEYEGVCDKDGCSYNPYRLNNHESYGEGEGFALDTSRPFTVITSFPANDEGKLVAYHRQFIQDGVLMDQGATNLTSFPEQNFLDDPLCEEQGARRYRELGATAGMGDALSRGMVLAMSVWWDEGGFMQWLDGGDAGPCDATEGDPKNIREIQPDTEVSFSNIKWGEIGSTYEAPSKSVKY</sequence>
<evidence type="ECO:0000313" key="1">
    <source>
        <dbReference type="EMBL" id="KAI9903803.1"/>
    </source>
</evidence>
<evidence type="ECO:0000313" key="2">
    <source>
        <dbReference type="Proteomes" id="UP001163324"/>
    </source>
</evidence>
<name>A0ACC0VEB0_9HYPO</name>
<dbReference type="EMBL" id="CM047940">
    <property type="protein sequence ID" value="KAI9903803.1"/>
    <property type="molecule type" value="Genomic_DNA"/>
</dbReference>
<organism evidence="1 2">
    <name type="scientific">Trichothecium roseum</name>
    <dbReference type="NCBI Taxonomy" id="47278"/>
    <lineage>
        <taxon>Eukaryota</taxon>
        <taxon>Fungi</taxon>
        <taxon>Dikarya</taxon>
        <taxon>Ascomycota</taxon>
        <taxon>Pezizomycotina</taxon>
        <taxon>Sordariomycetes</taxon>
        <taxon>Hypocreomycetidae</taxon>
        <taxon>Hypocreales</taxon>
        <taxon>Hypocreales incertae sedis</taxon>
        <taxon>Trichothecium</taxon>
    </lineage>
</organism>
<comment type="caution">
    <text evidence="1">The sequence shown here is derived from an EMBL/GenBank/DDBJ whole genome shotgun (WGS) entry which is preliminary data.</text>
</comment>
<reference evidence="1" key="1">
    <citation type="submission" date="2022-10" db="EMBL/GenBank/DDBJ databases">
        <title>Complete Genome of Trichothecium roseum strain YXFP-22015, a Plant Pathogen Isolated from Citrus.</title>
        <authorList>
            <person name="Wang Y."/>
            <person name="Zhu L."/>
        </authorList>
    </citation>
    <scope>NUCLEOTIDE SEQUENCE</scope>
    <source>
        <strain evidence="1">YXFP-22015</strain>
    </source>
</reference>